<evidence type="ECO:0000313" key="2">
    <source>
        <dbReference type="EMBL" id="KAK8949980.1"/>
    </source>
</evidence>
<dbReference type="EMBL" id="JBBWWR010000015">
    <property type="protein sequence ID" value="KAK8949980.1"/>
    <property type="molecule type" value="Genomic_DNA"/>
</dbReference>
<name>A0ABR2LSV0_9ASPA</name>
<protein>
    <submittedName>
        <fullName evidence="2">Uncharacterized protein</fullName>
    </submittedName>
</protein>
<reference evidence="2 3" key="1">
    <citation type="journal article" date="2022" name="Nat. Plants">
        <title>Genomes of leafy and leafless Platanthera orchids illuminate the evolution of mycoheterotrophy.</title>
        <authorList>
            <person name="Li M.H."/>
            <person name="Liu K.W."/>
            <person name="Li Z."/>
            <person name="Lu H.C."/>
            <person name="Ye Q.L."/>
            <person name="Zhang D."/>
            <person name="Wang J.Y."/>
            <person name="Li Y.F."/>
            <person name="Zhong Z.M."/>
            <person name="Liu X."/>
            <person name="Yu X."/>
            <person name="Liu D.K."/>
            <person name="Tu X.D."/>
            <person name="Liu B."/>
            <person name="Hao Y."/>
            <person name="Liao X.Y."/>
            <person name="Jiang Y.T."/>
            <person name="Sun W.H."/>
            <person name="Chen J."/>
            <person name="Chen Y.Q."/>
            <person name="Ai Y."/>
            <person name="Zhai J.W."/>
            <person name="Wu S.S."/>
            <person name="Zhou Z."/>
            <person name="Hsiao Y.Y."/>
            <person name="Wu W.L."/>
            <person name="Chen Y.Y."/>
            <person name="Lin Y.F."/>
            <person name="Hsu J.L."/>
            <person name="Li C.Y."/>
            <person name="Wang Z.W."/>
            <person name="Zhao X."/>
            <person name="Zhong W.Y."/>
            <person name="Ma X.K."/>
            <person name="Ma L."/>
            <person name="Huang J."/>
            <person name="Chen G.Z."/>
            <person name="Huang M.Z."/>
            <person name="Huang L."/>
            <person name="Peng D.H."/>
            <person name="Luo Y.B."/>
            <person name="Zou S.Q."/>
            <person name="Chen S.P."/>
            <person name="Lan S."/>
            <person name="Tsai W.C."/>
            <person name="Van de Peer Y."/>
            <person name="Liu Z.J."/>
        </authorList>
    </citation>
    <scope>NUCLEOTIDE SEQUENCE [LARGE SCALE GENOMIC DNA]</scope>
    <source>
        <strain evidence="2">Lor288</strain>
    </source>
</reference>
<sequence length="73" mass="7822">MHLKECGHLCMKRSGDARDRRRRSLSSPQPGPGSSPHPAEEEGHDGQAGRAHQGGGGETPQSTLCIQNIVPRL</sequence>
<proteinExistence type="predicted"/>
<feature type="compositionally biased region" description="Basic and acidic residues" evidence="1">
    <location>
        <begin position="1"/>
        <end position="19"/>
    </location>
</feature>
<gene>
    <name evidence="2" type="ORF">KSP40_PGU010654</name>
</gene>
<evidence type="ECO:0000313" key="3">
    <source>
        <dbReference type="Proteomes" id="UP001412067"/>
    </source>
</evidence>
<keyword evidence="3" id="KW-1185">Reference proteome</keyword>
<feature type="region of interest" description="Disordered" evidence="1">
    <location>
        <begin position="1"/>
        <end position="73"/>
    </location>
</feature>
<accession>A0ABR2LSV0</accession>
<dbReference type="Proteomes" id="UP001412067">
    <property type="component" value="Unassembled WGS sequence"/>
</dbReference>
<evidence type="ECO:0000256" key="1">
    <source>
        <dbReference type="SAM" id="MobiDB-lite"/>
    </source>
</evidence>
<comment type="caution">
    <text evidence="2">The sequence shown here is derived from an EMBL/GenBank/DDBJ whole genome shotgun (WGS) entry which is preliminary data.</text>
</comment>
<organism evidence="2 3">
    <name type="scientific">Platanthera guangdongensis</name>
    <dbReference type="NCBI Taxonomy" id="2320717"/>
    <lineage>
        <taxon>Eukaryota</taxon>
        <taxon>Viridiplantae</taxon>
        <taxon>Streptophyta</taxon>
        <taxon>Embryophyta</taxon>
        <taxon>Tracheophyta</taxon>
        <taxon>Spermatophyta</taxon>
        <taxon>Magnoliopsida</taxon>
        <taxon>Liliopsida</taxon>
        <taxon>Asparagales</taxon>
        <taxon>Orchidaceae</taxon>
        <taxon>Orchidoideae</taxon>
        <taxon>Orchideae</taxon>
        <taxon>Orchidinae</taxon>
        <taxon>Platanthera</taxon>
    </lineage>
</organism>
<feature type="compositionally biased region" description="Basic and acidic residues" evidence="1">
    <location>
        <begin position="38"/>
        <end position="47"/>
    </location>
</feature>